<evidence type="ECO:0000256" key="11">
    <source>
        <dbReference type="ARBA" id="ARBA00025638"/>
    </source>
</evidence>
<reference evidence="13" key="1">
    <citation type="journal article" date="2017" name="J. Phycol.">
        <title>Analysis of chloroplast genomes and a supermatrix inform reclassification of the Rhodomelaceae (Rhodophyta).</title>
        <authorList>
            <person name="Diaz-Tapia P."/>
            <person name="Maggs C.A."/>
            <person name="West J.A."/>
            <person name="Verbruggen H."/>
        </authorList>
    </citation>
    <scope>NUCLEOTIDE SEQUENCE</scope>
    <source>
        <strain evidence="13">PD1020</strain>
    </source>
</reference>
<dbReference type="RefSeq" id="YP_009397045.1">
    <property type="nucleotide sequence ID" value="NC_035285.1"/>
</dbReference>
<dbReference type="GO" id="GO:0016020">
    <property type="term" value="C:membrane"/>
    <property type="evidence" value="ECO:0007669"/>
    <property type="project" value="UniProtKB-SubCell"/>
</dbReference>
<evidence type="ECO:0000256" key="7">
    <source>
        <dbReference type="ARBA" id="ARBA00022927"/>
    </source>
</evidence>
<protein>
    <recommendedName>
        <fullName evidence="4">Probable protein-export membrane protein SecG</fullName>
    </recommendedName>
    <alternativeName>
        <fullName evidence="3">Probable protein-export membrane protein secG</fullName>
    </alternativeName>
</protein>
<keyword evidence="8 12" id="KW-1133">Transmembrane helix</keyword>
<evidence type="ECO:0000313" key="13">
    <source>
        <dbReference type="EMBL" id="ARW66231.1"/>
    </source>
</evidence>
<comment type="subcellular location">
    <subcellularLocation>
        <location evidence="1">Membrane</location>
        <topology evidence="1">Multi-pass membrane protein</topology>
    </subcellularLocation>
</comment>
<evidence type="ECO:0000256" key="12">
    <source>
        <dbReference type="SAM" id="Phobius"/>
    </source>
</evidence>
<keyword evidence="13" id="KW-0934">Plastid</keyword>
<evidence type="ECO:0000256" key="4">
    <source>
        <dbReference type="ARBA" id="ARBA00015435"/>
    </source>
</evidence>
<dbReference type="GO" id="GO:0009306">
    <property type="term" value="P:protein secretion"/>
    <property type="evidence" value="ECO:0007669"/>
    <property type="project" value="InterPro"/>
</dbReference>
<geneLocation type="chloroplast" evidence="13"/>
<comment type="similarity">
    <text evidence="2">Belongs to the SecG family.</text>
</comment>
<evidence type="ECO:0000256" key="8">
    <source>
        <dbReference type="ARBA" id="ARBA00022989"/>
    </source>
</evidence>
<evidence type="ECO:0000256" key="2">
    <source>
        <dbReference type="ARBA" id="ARBA00008445"/>
    </source>
</evidence>
<dbReference type="Pfam" id="PF03840">
    <property type="entry name" value="SecG"/>
    <property type="match status" value="1"/>
</dbReference>
<dbReference type="EMBL" id="MF101441">
    <property type="protein sequence ID" value="ARW66231.1"/>
    <property type="molecule type" value="Genomic_DNA"/>
</dbReference>
<keyword evidence="9" id="KW-0811">Translocation</keyword>
<proteinExistence type="inferred from homology"/>
<evidence type="ECO:0000256" key="10">
    <source>
        <dbReference type="ARBA" id="ARBA00023136"/>
    </source>
</evidence>
<dbReference type="GeneID" id="33359340"/>
<evidence type="ECO:0000256" key="3">
    <source>
        <dbReference type="ARBA" id="ARBA00013657"/>
    </source>
</evidence>
<dbReference type="AlphaFoldDB" id="A0A1Z1MKE8"/>
<evidence type="ECO:0000256" key="9">
    <source>
        <dbReference type="ARBA" id="ARBA00023010"/>
    </source>
</evidence>
<dbReference type="GO" id="GO:0015450">
    <property type="term" value="F:protein-transporting ATPase activity"/>
    <property type="evidence" value="ECO:0007669"/>
    <property type="project" value="InterPro"/>
</dbReference>
<keyword evidence="7" id="KW-0653">Protein transport</keyword>
<evidence type="ECO:0000256" key="5">
    <source>
        <dbReference type="ARBA" id="ARBA00022448"/>
    </source>
</evidence>
<sequence length="68" mass="7891">MLKIFWYILSCLAIVLILLNNPKSTNVTSFNVYSKLLGSTYASRIFLQKLTIFIVFLFFIFTIIFSIS</sequence>
<name>A0A1Z1MKE8_SPYFI</name>
<feature type="transmembrane region" description="Helical" evidence="12">
    <location>
        <begin position="45"/>
        <end position="67"/>
    </location>
</feature>
<accession>A0A1Z1MKE8</accession>
<organism evidence="13">
    <name type="scientific">Spyridia filamentosa</name>
    <name type="common">Red alga</name>
    <name type="synonym">Fucus filamentosus</name>
    <dbReference type="NCBI Taxonomy" id="196632"/>
    <lineage>
        <taxon>Eukaryota</taxon>
        <taxon>Rhodophyta</taxon>
        <taxon>Florideophyceae</taxon>
        <taxon>Rhodymeniophycidae</taxon>
        <taxon>Ceramiales</taxon>
        <taxon>Spyridiaceae</taxon>
        <taxon>Spyridia</taxon>
    </lineage>
</organism>
<gene>
    <name evidence="13" type="primary">secG</name>
</gene>
<keyword evidence="5" id="KW-0813">Transport</keyword>
<comment type="function">
    <text evidence="11">Involved in protein export. Participates in an early event of protein translocation across the chloroplast thylakoid membrane.</text>
</comment>
<keyword evidence="10 12" id="KW-0472">Membrane</keyword>
<keyword evidence="6 12" id="KW-0812">Transmembrane</keyword>
<evidence type="ECO:0000256" key="6">
    <source>
        <dbReference type="ARBA" id="ARBA00022692"/>
    </source>
</evidence>
<keyword evidence="13" id="KW-0150">Chloroplast</keyword>
<dbReference type="InterPro" id="IPR004692">
    <property type="entry name" value="SecG"/>
</dbReference>
<evidence type="ECO:0000256" key="1">
    <source>
        <dbReference type="ARBA" id="ARBA00004141"/>
    </source>
</evidence>
<dbReference type="NCBIfam" id="TIGR00810">
    <property type="entry name" value="secG"/>
    <property type="match status" value="1"/>
</dbReference>